<accession>A0ACC3SLJ2</accession>
<organism evidence="1 2">
    <name type="scientific">Zalaria obscura</name>
    <dbReference type="NCBI Taxonomy" id="2024903"/>
    <lineage>
        <taxon>Eukaryota</taxon>
        <taxon>Fungi</taxon>
        <taxon>Dikarya</taxon>
        <taxon>Ascomycota</taxon>
        <taxon>Pezizomycotina</taxon>
        <taxon>Dothideomycetes</taxon>
        <taxon>Dothideomycetidae</taxon>
        <taxon>Dothideales</taxon>
        <taxon>Zalariaceae</taxon>
        <taxon>Zalaria</taxon>
    </lineage>
</organism>
<name>A0ACC3SLJ2_9PEZI</name>
<evidence type="ECO:0000313" key="2">
    <source>
        <dbReference type="Proteomes" id="UP001320706"/>
    </source>
</evidence>
<protein>
    <submittedName>
        <fullName evidence="1">Uncharacterized protein</fullName>
    </submittedName>
</protein>
<dbReference type="EMBL" id="JAMKPW020000004">
    <property type="protein sequence ID" value="KAK8219338.1"/>
    <property type="molecule type" value="Genomic_DNA"/>
</dbReference>
<gene>
    <name evidence="1" type="ORF">M8818_001072</name>
</gene>
<evidence type="ECO:0000313" key="1">
    <source>
        <dbReference type="EMBL" id="KAK8219338.1"/>
    </source>
</evidence>
<proteinExistence type="predicted"/>
<comment type="caution">
    <text evidence="1">The sequence shown here is derived from an EMBL/GenBank/DDBJ whole genome shotgun (WGS) entry which is preliminary data.</text>
</comment>
<dbReference type="Proteomes" id="UP001320706">
    <property type="component" value="Unassembled WGS sequence"/>
</dbReference>
<sequence>MASAEVSSIRQRSTESTREREVFKYLHPWQAAHFHGALTQPISLIQRAQHVADNPPIGCDDTALAAFAQLGALRLKVQRCTISLLSSENEYILAESTRTLSLQSDDVHNLRDALWIGTASFPREDGLTTDGMDLWRKAKYDRPAVTEKDHYHTDGLTPHWYIVSDLRQHPELQERPFVTLSKALRFICAIPIRAQCGRVIGSYTLLDDKPHFGISEDEMKFLEDMSNTVMNHLEAKRATAQRQRGDRLIKGLGLFNDGKSSLRQWWMVNNSKKTARGRQKKRRGSDSNQAKDRIAEAQENEERADEEFGQTYLAEGNERDNTRNCQNIEHPDAENNPHKPSTEHISTVDFAKGTTDGGSLVEENNASTAGSAQPPAAGEHGADRKNQNKFDLAREVNNVFSRASNLIREAVDGEGILFLDTDFPSSRRVGRYQRGDKADESTTTSDSGSSTGGSDGDRTSPESRHKGRHNRRSSSVHSRQDTADLAGQTCSLLGFSTRTKSTLRGFAPSGNHNSLPRELIAKFLRRYPNGKIFNYYNSGSAYSSSGEENTSGSGDLEPNSKIVQKAKQQRSKSAREAAALSAVLPEARSIAFLPLWDTHRERWRSGVLLWSNAPHRFFSPDEDLTYLATFGNNILAELARLDAIAADQAKATFISSVSHELRSPLHGVLAGVEYLQESKLSPFQKEMATTITMAGTTLLDTINNLLDFTKINNFTDAQRATRNARDRTRPKGGTLVDEVGVSTVLDVATLTETVVETVEACQSYNHCSPNGSAKTRGAP</sequence>
<keyword evidence="2" id="KW-1185">Reference proteome</keyword>
<reference evidence="1" key="1">
    <citation type="submission" date="2024-02" db="EMBL/GenBank/DDBJ databases">
        <title>Metagenome Assembled Genome of Zalaria obscura JY119.</title>
        <authorList>
            <person name="Vighnesh L."/>
            <person name="Jagadeeshwari U."/>
            <person name="Venkata Ramana C."/>
            <person name="Sasikala C."/>
        </authorList>
    </citation>
    <scope>NUCLEOTIDE SEQUENCE</scope>
    <source>
        <strain evidence="1">JY119</strain>
    </source>
</reference>